<dbReference type="InterPro" id="IPR036390">
    <property type="entry name" value="WH_DNA-bd_sf"/>
</dbReference>
<dbReference type="SMART" id="SM00347">
    <property type="entry name" value="HTH_MARR"/>
    <property type="match status" value="1"/>
</dbReference>
<dbReference type="AlphaFoldDB" id="A0A9D1CLZ9"/>
<organism evidence="2 3">
    <name type="scientific">Candidatus Faecousia excrementigallinarum</name>
    <dbReference type="NCBI Taxonomy" id="2840806"/>
    <lineage>
        <taxon>Bacteria</taxon>
        <taxon>Bacillati</taxon>
        <taxon>Bacillota</taxon>
        <taxon>Clostridia</taxon>
        <taxon>Eubacteriales</taxon>
        <taxon>Oscillospiraceae</taxon>
        <taxon>Faecousia</taxon>
    </lineage>
</organism>
<evidence type="ECO:0000259" key="1">
    <source>
        <dbReference type="SMART" id="SM00347"/>
    </source>
</evidence>
<name>A0A9D1CLZ9_9FIRM</name>
<sequence>MKAKWNEKLGLKSVHIFWVYLLRKHPEGLSSAELSRHSQSNRSLVSREIRELIDMGHVAYRQDQENQRHGKKLVLTPSGWEISEFIRNTSLEIQNTVNDGIPMEDLIVFYRTLTTLQRRFDMLVQE</sequence>
<dbReference type="GO" id="GO:0003700">
    <property type="term" value="F:DNA-binding transcription factor activity"/>
    <property type="evidence" value="ECO:0007669"/>
    <property type="project" value="InterPro"/>
</dbReference>
<dbReference type="InterPro" id="IPR036388">
    <property type="entry name" value="WH-like_DNA-bd_sf"/>
</dbReference>
<accession>A0A9D1CLZ9</accession>
<reference evidence="2" key="2">
    <citation type="journal article" date="2021" name="PeerJ">
        <title>Extensive microbial diversity within the chicken gut microbiome revealed by metagenomics and culture.</title>
        <authorList>
            <person name="Gilroy R."/>
            <person name="Ravi A."/>
            <person name="Getino M."/>
            <person name="Pursley I."/>
            <person name="Horton D.L."/>
            <person name="Alikhan N.F."/>
            <person name="Baker D."/>
            <person name="Gharbi K."/>
            <person name="Hall N."/>
            <person name="Watson M."/>
            <person name="Adriaenssens E.M."/>
            <person name="Foster-Nyarko E."/>
            <person name="Jarju S."/>
            <person name="Secka A."/>
            <person name="Antonio M."/>
            <person name="Oren A."/>
            <person name="Chaudhuri R.R."/>
            <person name="La Ragione R."/>
            <person name="Hildebrand F."/>
            <person name="Pallen M.J."/>
        </authorList>
    </citation>
    <scope>NUCLEOTIDE SEQUENCE</scope>
    <source>
        <strain evidence="2">13361</strain>
    </source>
</reference>
<evidence type="ECO:0000313" key="3">
    <source>
        <dbReference type="Proteomes" id="UP000886796"/>
    </source>
</evidence>
<proteinExistence type="predicted"/>
<gene>
    <name evidence="2" type="ORF">IAB74_07095</name>
</gene>
<dbReference type="InterPro" id="IPR000835">
    <property type="entry name" value="HTH_MarR-typ"/>
</dbReference>
<dbReference type="Gene3D" id="1.10.10.10">
    <property type="entry name" value="Winged helix-like DNA-binding domain superfamily/Winged helix DNA-binding domain"/>
    <property type="match status" value="1"/>
</dbReference>
<dbReference type="Proteomes" id="UP000886796">
    <property type="component" value="Unassembled WGS sequence"/>
</dbReference>
<evidence type="ECO:0000313" key="2">
    <source>
        <dbReference type="EMBL" id="HIQ68256.1"/>
    </source>
</evidence>
<reference evidence="2" key="1">
    <citation type="submission" date="2020-10" db="EMBL/GenBank/DDBJ databases">
        <authorList>
            <person name="Gilroy R."/>
        </authorList>
    </citation>
    <scope>NUCLEOTIDE SEQUENCE</scope>
    <source>
        <strain evidence="2">13361</strain>
    </source>
</reference>
<protein>
    <recommendedName>
        <fullName evidence="1">HTH marR-type domain-containing protein</fullName>
    </recommendedName>
</protein>
<feature type="domain" description="HTH marR-type" evidence="1">
    <location>
        <begin position="4"/>
        <end position="106"/>
    </location>
</feature>
<comment type="caution">
    <text evidence="2">The sequence shown here is derived from an EMBL/GenBank/DDBJ whole genome shotgun (WGS) entry which is preliminary data.</text>
</comment>
<dbReference type="SUPFAM" id="SSF46785">
    <property type="entry name" value="Winged helix' DNA-binding domain"/>
    <property type="match status" value="1"/>
</dbReference>
<dbReference type="EMBL" id="DVFK01000096">
    <property type="protein sequence ID" value="HIQ68256.1"/>
    <property type="molecule type" value="Genomic_DNA"/>
</dbReference>